<feature type="transmembrane region" description="Helical" evidence="1">
    <location>
        <begin position="217"/>
        <end position="236"/>
    </location>
</feature>
<feature type="transmembrane region" description="Helical" evidence="1">
    <location>
        <begin position="31"/>
        <end position="51"/>
    </location>
</feature>
<accession>A0A222WM97</accession>
<dbReference type="AlphaFoldDB" id="A0A222WM97"/>
<keyword evidence="1" id="KW-0812">Transmembrane</keyword>
<name>A0A222WM97_9BACL</name>
<protein>
    <submittedName>
        <fullName evidence="2">Multi-tm2 domain protein</fullName>
    </submittedName>
</protein>
<evidence type="ECO:0000256" key="1">
    <source>
        <dbReference type="SAM" id="Phobius"/>
    </source>
</evidence>
<dbReference type="OrthoDB" id="82335at2"/>
<reference evidence="2 3" key="1">
    <citation type="submission" date="2017-03" db="EMBL/GenBank/DDBJ databases">
        <title>Complete genome sequence of Paenibacillus Kribbensis producing bioflocculants.</title>
        <authorList>
            <person name="Lee H.-G."/>
            <person name="Oh H.-M."/>
        </authorList>
    </citation>
    <scope>NUCLEOTIDE SEQUENCE [LARGE SCALE GENOMIC DNA]</scope>
    <source>
        <strain evidence="2 3">AM49</strain>
    </source>
</reference>
<keyword evidence="1" id="KW-1133">Transmembrane helix</keyword>
<keyword evidence="3" id="KW-1185">Reference proteome</keyword>
<dbReference type="Proteomes" id="UP000214666">
    <property type="component" value="Chromosome"/>
</dbReference>
<sequence>MPYTERSKLLAFLLNIIPGVGHYYWKRKANAFVYTILFFGCLAGGFFLAVVARDEGPFLASIFVATLVWGLSMLHIMISLLRNDARTVVAPYPPHPSHTGPNPYGFYAQHVSYEGEGLAGEASEGATDTNTDVPGAGVGYGPGYNPYEQGYYGAPGSPAYPKGSDNERFFTILLSFIPGLGHLHLGLMQRGLSFLMSFFGFGVILIFITSVTNESGFMAFAGVLPIIWLYCMFDAVQLVHRKQAGEILQDRTLFEELEHGRVEGRRSKMLASILSVFPGAGHMYIGLQKRGLQLMLLFLGGIYVLDVLHLSLFLFLIPVIWFYSFFDALQQVSRYGREPLIDKPVIGMFAQYHRWVGLGLLALGAYYILINILVPVLDRLFPEGQIYNIVDTYLRTIIVSFLLIGGGIWMMIGNSKTKRAKEKR</sequence>
<keyword evidence="1" id="KW-0472">Membrane</keyword>
<proteinExistence type="predicted"/>
<feature type="transmembrane region" description="Helical" evidence="1">
    <location>
        <begin position="307"/>
        <end position="326"/>
    </location>
</feature>
<feature type="transmembrane region" description="Helical" evidence="1">
    <location>
        <begin position="355"/>
        <end position="373"/>
    </location>
</feature>
<feature type="transmembrane region" description="Helical" evidence="1">
    <location>
        <begin position="269"/>
        <end position="287"/>
    </location>
</feature>
<gene>
    <name evidence="2" type="ORF">B4V02_10755</name>
</gene>
<dbReference type="RefSeq" id="WP_094154757.1">
    <property type="nucleotide sequence ID" value="NZ_CP020028.1"/>
</dbReference>
<feature type="transmembrane region" description="Helical" evidence="1">
    <location>
        <begin position="58"/>
        <end position="78"/>
    </location>
</feature>
<dbReference type="KEGG" id="pkb:B4V02_10755"/>
<feature type="transmembrane region" description="Helical" evidence="1">
    <location>
        <begin position="194"/>
        <end position="211"/>
    </location>
</feature>
<organism evidence="2 3">
    <name type="scientific">Paenibacillus kribbensis</name>
    <dbReference type="NCBI Taxonomy" id="172713"/>
    <lineage>
        <taxon>Bacteria</taxon>
        <taxon>Bacillati</taxon>
        <taxon>Bacillota</taxon>
        <taxon>Bacilli</taxon>
        <taxon>Bacillales</taxon>
        <taxon>Paenibacillaceae</taxon>
        <taxon>Paenibacillus</taxon>
    </lineage>
</organism>
<dbReference type="STRING" id="172713.GCA_001705305_04142"/>
<evidence type="ECO:0000313" key="2">
    <source>
        <dbReference type="EMBL" id="ASR47132.1"/>
    </source>
</evidence>
<evidence type="ECO:0000313" key="3">
    <source>
        <dbReference type="Proteomes" id="UP000214666"/>
    </source>
</evidence>
<feature type="transmembrane region" description="Helical" evidence="1">
    <location>
        <begin position="393"/>
        <end position="414"/>
    </location>
</feature>
<dbReference type="EMBL" id="CP020028">
    <property type="protein sequence ID" value="ASR47132.1"/>
    <property type="molecule type" value="Genomic_DNA"/>
</dbReference>